<name>A0A856MBH2_9CYAN</name>
<dbReference type="EMBL" id="CP030118">
    <property type="protein sequence ID" value="QDL08058.1"/>
    <property type="molecule type" value="Genomic_DNA"/>
</dbReference>
<sequence>MSLKKEVTDLLRGQRDVVELDLDRRNDINARLRGAAAVVLIPNVGRRESSLNLFDAAKKYGFPIIGSDTNPSC</sequence>
<protein>
    <submittedName>
        <fullName evidence="1">Uncharacterized protein</fullName>
    </submittedName>
</protein>
<keyword evidence="2" id="KW-1185">Reference proteome</keyword>
<gene>
    <name evidence="1" type="ORF">DP114_09210</name>
</gene>
<dbReference type="Proteomes" id="UP000503129">
    <property type="component" value="Chromosome"/>
</dbReference>
<organism evidence="1 2">
    <name type="scientific">Brasilonema sennae CENA114</name>
    <dbReference type="NCBI Taxonomy" id="415709"/>
    <lineage>
        <taxon>Bacteria</taxon>
        <taxon>Bacillati</taxon>
        <taxon>Cyanobacteriota</taxon>
        <taxon>Cyanophyceae</taxon>
        <taxon>Nostocales</taxon>
        <taxon>Scytonemataceae</taxon>
        <taxon>Brasilonema</taxon>
        <taxon>Bromeliae group (in: Brasilonema)</taxon>
    </lineage>
</organism>
<evidence type="ECO:0000313" key="1">
    <source>
        <dbReference type="EMBL" id="QDL08058.1"/>
    </source>
</evidence>
<dbReference type="AlphaFoldDB" id="A0A856MBH2"/>
<dbReference type="RefSeq" id="WP_169266387.1">
    <property type="nucleotide sequence ID" value="NZ_CAWOXK010000001.1"/>
</dbReference>
<dbReference type="KEGG" id="bsen:DP114_09210"/>
<accession>A0A856MBH2</accession>
<proteinExistence type="predicted"/>
<evidence type="ECO:0000313" key="2">
    <source>
        <dbReference type="Proteomes" id="UP000503129"/>
    </source>
</evidence>
<reference evidence="1 2" key="1">
    <citation type="submission" date="2018-06" db="EMBL/GenBank/DDBJ databases">
        <title>Comparative genomics of Brasilonema spp. strains.</title>
        <authorList>
            <person name="Alvarenga D.O."/>
            <person name="Fiore M.F."/>
            <person name="Varani A.M."/>
        </authorList>
    </citation>
    <scope>NUCLEOTIDE SEQUENCE [LARGE SCALE GENOMIC DNA]</scope>
    <source>
        <strain evidence="1 2">CENA114</strain>
    </source>
</reference>